<dbReference type="Proteomes" id="UP001332192">
    <property type="component" value="Chromosome"/>
</dbReference>
<keyword evidence="1" id="KW-0812">Transmembrane</keyword>
<sequence>MRQSGALQSGAQALTRRVVAAAILLAFVTGFQALGLPQLATGPVVNATLFLAAWTVGPLFGAAIGLLTPVVAIWRGILAAPLAPMVPFIAVGNGVLVVIAYYLRRVHLSVAIAVAAVAKFALLATAVRALVSVPAPIAVAMQWPQLYTAILGGLVAWLVWKALPASYRMW</sequence>
<keyword evidence="1" id="KW-1133">Transmembrane helix</keyword>
<protein>
    <recommendedName>
        <fullName evidence="4">ECF transporter S component</fullName>
    </recommendedName>
</protein>
<dbReference type="EMBL" id="CP141615">
    <property type="protein sequence ID" value="WRP17912.1"/>
    <property type="molecule type" value="Genomic_DNA"/>
</dbReference>
<accession>A0ABZ1BYR8</accession>
<keyword evidence="3" id="KW-1185">Reference proteome</keyword>
<dbReference type="RefSeq" id="WP_324717183.1">
    <property type="nucleotide sequence ID" value="NZ_CP141615.1"/>
</dbReference>
<feature type="transmembrane region" description="Helical" evidence="1">
    <location>
        <begin position="86"/>
        <end position="103"/>
    </location>
</feature>
<name>A0ABZ1BYR8_9FIRM</name>
<feature type="transmembrane region" description="Helical" evidence="1">
    <location>
        <begin position="49"/>
        <end position="74"/>
    </location>
</feature>
<feature type="transmembrane region" description="Helical" evidence="1">
    <location>
        <begin position="143"/>
        <end position="160"/>
    </location>
</feature>
<evidence type="ECO:0000313" key="3">
    <source>
        <dbReference type="Proteomes" id="UP001332192"/>
    </source>
</evidence>
<reference evidence="2 3" key="1">
    <citation type="journal article" date="2024" name="Front. Microbiol.">
        <title>Novel thermophilic genera Geochorda gen. nov. and Carboxydochorda gen. nov. from the deep terrestrial subsurface reveal the ecophysiological diversity in the class Limnochordia.</title>
        <authorList>
            <person name="Karnachuk O.V."/>
            <person name="Lukina A.P."/>
            <person name="Avakyan M.R."/>
            <person name="Kadnikov V.V."/>
            <person name="Begmatov S."/>
            <person name="Beletsky A.V."/>
            <person name="Vlasova K.G."/>
            <person name="Novikov A.A."/>
            <person name="Shcherbakova V.A."/>
            <person name="Mardanov A.V."/>
            <person name="Ravin N.V."/>
        </authorList>
    </citation>
    <scope>NUCLEOTIDE SEQUENCE [LARGE SCALE GENOMIC DNA]</scope>
    <source>
        <strain evidence="2 3">L945</strain>
    </source>
</reference>
<gene>
    <name evidence="2" type="ORF">U7230_02550</name>
</gene>
<keyword evidence="1" id="KW-0472">Membrane</keyword>
<organism evidence="2 3">
    <name type="scientific">Carboxydichorda subterranea</name>
    <dbReference type="NCBI Taxonomy" id="3109565"/>
    <lineage>
        <taxon>Bacteria</taxon>
        <taxon>Bacillati</taxon>
        <taxon>Bacillota</taxon>
        <taxon>Limnochordia</taxon>
        <taxon>Limnochordales</taxon>
        <taxon>Geochordaceae</taxon>
        <taxon>Carboxydichorda</taxon>
    </lineage>
</organism>
<evidence type="ECO:0000313" key="2">
    <source>
        <dbReference type="EMBL" id="WRP17912.1"/>
    </source>
</evidence>
<feature type="transmembrane region" description="Helical" evidence="1">
    <location>
        <begin position="109"/>
        <end position="131"/>
    </location>
</feature>
<proteinExistence type="predicted"/>
<evidence type="ECO:0000256" key="1">
    <source>
        <dbReference type="SAM" id="Phobius"/>
    </source>
</evidence>
<evidence type="ECO:0008006" key="4">
    <source>
        <dbReference type="Google" id="ProtNLM"/>
    </source>
</evidence>